<reference evidence="3" key="2">
    <citation type="submission" date="2010-07" db="EMBL/GenBank/DDBJ databases">
        <authorList>
            <consortium name="The Broad Institute Genome Sequencing Platform"/>
            <consortium name="Broad Institute Genome Sequencing Center for Infectious Disease"/>
            <person name="Ma L.-J."/>
            <person name="Dead R."/>
            <person name="Young S."/>
            <person name="Zeng Q."/>
            <person name="Koehrsen M."/>
            <person name="Alvarado L."/>
            <person name="Berlin A."/>
            <person name="Chapman S.B."/>
            <person name="Chen Z."/>
            <person name="Freedman E."/>
            <person name="Gellesch M."/>
            <person name="Goldberg J."/>
            <person name="Griggs A."/>
            <person name="Gujja S."/>
            <person name="Heilman E.R."/>
            <person name="Heiman D."/>
            <person name="Hepburn T."/>
            <person name="Howarth C."/>
            <person name="Jen D."/>
            <person name="Larson L."/>
            <person name="Mehta T."/>
            <person name="Neiman D."/>
            <person name="Pearson M."/>
            <person name="Roberts A."/>
            <person name="Saif S."/>
            <person name="Shea T."/>
            <person name="Shenoy N."/>
            <person name="Sisk P."/>
            <person name="Stolte C."/>
            <person name="Sykes S."/>
            <person name="Walk T."/>
            <person name="White J."/>
            <person name="Yandava C."/>
            <person name="Haas B."/>
            <person name="Nusbaum C."/>
            <person name="Birren B."/>
        </authorList>
    </citation>
    <scope>NUCLEOTIDE SEQUENCE</scope>
    <source>
        <strain evidence="3">R3-111a-1</strain>
    </source>
</reference>
<evidence type="ECO:0000313" key="3">
    <source>
        <dbReference type="EMBL" id="EJT68503.1"/>
    </source>
</evidence>
<evidence type="ECO:0000313" key="5">
    <source>
        <dbReference type="Proteomes" id="UP000006039"/>
    </source>
</evidence>
<dbReference type="GeneID" id="20354379"/>
<dbReference type="InterPro" id="IPR010730">
    <property type="entry name" value="HET"/>
</dbReference>
<dbReference type="eggNOG" id="ENOG502S2V9">
    <property type="taxonomic scope" value="Eukaryota"/>
</dbReference>
<evidence type="ECO:0000259" key="2">
    <source>
        <dbReference type="Pfam" id="PF06985"/>
    </source>
</evidence>
<sequence length="837" mass="93551">MPDADGEALEAVDMPQVDHIPDAVVDFDGVPRQYDELPVEEDEFLQELTKSGAYQAHLHRLEHEGWNVRPENEGVNKTTPKDSEEGAAASAIAVIELAAKVCALCLQYSLAVKNAKQDMERFRQQIEALKTIAEGAQQLLRGPDGARLETSQNLRNALANTHSQLDPIRTKLEEKLNTGRRGQIMRRVGLRALTWPFETKDIDKIITKLQRDQDTISAALQRRKRISQDQPDAYTYQPLPDGTIRILTLWGGNPDDPLTGVLELVAVDDAGAYEPLSYVWGDKTLTHEIRLPDAELRITSSLYHALRRLRLQTGPRRVWADQICIDQGNKAERSQQVQFMNRIYRTGSSIQVWLGLDDQHQAEEAFGFVRELAGLLADKKHPIFRTASTDDLAEQSAWKPLKNITSLPWFQRGWVVQEIGTKAPATLLWGKAEMAWEELHYVCEELAEHHHLRLKFKVATSEIKYLYRRFVEPEKTSRHDNRFSFIYELHRAGHLKVSDQRDRVFAILGHYSIRAGRNSELKALKADYSSSVEKVYTNVAVRALIGDGESLITLGAVQHTKLSSAAETPQGQAGHTLPSWAPDWRTHHGHIMSEPTSPHRACGPTKPSLNIYDSKVLEIRGIEMDRIEACSGLLQKGAFHGRKAAEGDRARAAVEVLWTDICGKTNGFDISDEYAGGGMGTSSFFAYTQTLSNGCMALYWQDHALEDYGAVPQGKWLAHAAAYLTTVVDRAAISPELRLLADQGDAQKWGRAATGASSERKFARTTKGYYVMGPGVMEKGDVVCVLFGGKMPFCLRPLPGSQHYLLVGECYIHGLMNGEAVDMLNRGKAREEVFKVV</sequence>
<reference evidence="3" key="3">
    <citation type="submission" date="2010-09" db="EMBL/GenBank/DDBJ databases">
        <title>Annotation of Gaeumannomyces graminis var. tritici R3-111a-1.</title>
        <authorList>
            <consortium name="The Broad Institute Genome Sequencing Platform"/>
            <person name="Ma L.-J."/>
            <person name="Dead R."/>
            <person name="Young S.K."/>
            <person name="Zeng Q."/>
            <person name="Gargeya S."/>
            <person name="Fitzgerald M."/>
            <person name="Haas B."/>
            <person name="Abouelleil A."/>
            <person name="Alvarado L."/>
            <person name="Arachchi H.M."/>
            <person name="Berlin A."/>
            <person name="Brown A."/>
            <person name="Chapman S.B."/>
            <person name="Chen Z."/>
            <person name="Dunbar C."/>
            <person name="Freedman E."/>
            <person name="Gearin G."/>
            <person name="Gellesch M."/>
            <person name="Goldberg J."/>
            <person name="Griggs A."/>
            <person name="Gujja S."/>
            <person name="Heiman D."/>
            <person name="Howarth C."/>
            <person name="Larson L."/>
            <person name="Lui A."/>
            <person name="MacDonald P.J.P."/>
            <person name="Mehta T."/>
            <person name="Montmayeur A."/>
            <person name="Murphy C."/>
            <person name="Neiman D."/>
            <person name="Pearson M."/>
            <person name="Priest M."/>
            <person name="Roberts A."/>
            <person name="Saif S."/>
            <person name="Shea T."/>
            <person name="Shenoy N."/>
            <person name="Sisk P."/>
            <person name="Stolte C."/>
            <person name="Sykes S."/>
            <person name="Yandava C."/>
            <person name="Wortman J."/>
            <person name="Nusbaum C."/>
            <person name="Birren B."/>
        </authorList>
    </citation>
    <scope>NUCLEOTIDE SEQUENCE</scope>
    <source>
        <strain evidence="3">R3-111a-1</strain>
    </source>
</reference>
<evidence type="ECO:0000313" key="4">
    <source>
        <dbReference type="EnsemblFungi" id="EJT68503"/>
    </source>
</evidence>
<name>J3PK72_GAET3</name>
<gene>
    <name evidence="4" type="primary">20354379</name>
    <name evidence="3" type="ORF">GGTG_13921</name>
</gene>
<dbReference type="Pfam" id="PF06985">
    <property type="entry name" value="HET"/>
    <property type="match status" value="1"/>
</dbReference>
<dbReference type="EnsemblFungi" id="EJT68503">
    <property type="protein sequence ID" value="EJT68503"/>
    <property type="gene ID" value="GGTG_13921"/>
</dbReference>
<reference evidence="4" key="4">
    <citation type="journal article" date="2015" name="G3 (Bethesda)">
        <title>Genome sequences of three phytopathogenic species of the Magnaporthaceae family of fungi.</title>
        <authorList>
            <person name="Okagaki L.H."/>
            <person name="Nunes C.C."/>
            <person name="Sailsbery J."/>
            <person name="Clay B."/>
            <person name="Brown D."/>
            <person name="John T."/>
            <person name="Oh Y."/>
            <person name="Young N."/>
            <person name="Fitzgerald M."/>
            <person name="Haas B.J."/>
            <person name="Zeng Q."/>
            <person name="Young S."/>
            <person name="Adiconis X."/>
            <person name="Fan L."/>
            <person name="Levin J.Z."/>
            <person name="Mitchell T.K."/>
            <person name="Okubara P.A."/>
            <person name="Farman M.L."/>
            <person name="Kohn L.M."/>
            <person name="Birren B."/>
            <person name="Ma L.-J."/>
            <person name="Dean R.A."/>
        </authorList>
    </citation>
    <scope>NUCLEOTIDE SEQUENCE</scope>
    <source>
        <strain evidence="4">R3-111a-1</strain>
    </source>
</reference>
<dbReference type="PANTHER" id="PTHR24148:SF64">
    <property type="entry name" value="HETEROKARYON INCOMPATIBILITY DOMAIN-CONTAINING PROTEIN"/>
    <property type="match status" value="1"/>
</dbReference>
<dbReference type="RefSeq" id="XP_009230109.1">
    <property type="nucleotide sequence ID" value="XM_009231845.1"/>
</dbReference>
<accession>J3PK72</accession>
<protein>
    <recommendedName>
        <fullName evidence="2">Heterokaryon incompatibility domain-containing protein</fullName>
    </recommendedName>
</protein>
<feature type="domain" description="Heterokaryon incompatibility" evidence="2">
    <location>
        <begin position="273"/>
        <end position="418"/>
    </location>
</feature>
<dbReference type="Pfam" id="PF26639">
    <property type="entry name" value="Het-6_barrel"/>
    <property type="match status" value="1"/>
</dbReference>
<proteinExistence type="predicted"/>
<reference evidence="4" key="5">
    <citation type="submission" date="2018-04" db="UniProtKB">
        <authorList>
            <consortium name="EnsemblFungi"/>
        </authorList>
    </citation>
    <scope>IDENTIFICATION</scope>
    <source>
        <strain evidence="4">R3-111a-1</strain>
    </source>
</reference>
<dbReference type="STRING" id="644352.J3PK72"/>
<dbReference type="OrthoDB" id="5571888at2759"/>
<feature type="coiled-coil region" evidence="1">
    <location>
        <begin position="112"/>
        <end position="139"/>
    </location>
</feature>
<organism evidence="3">
    <name type="scientific">Gaeumannomyces tritici (strain R3-111a-1)</name>
    <name type="common">Wheat and barley take-all root rot fungus</name>
    <name type="synonym">Gaeumannomyces graminis var. tritici</name>
    <dbReference type="NCBI Taxonomy" id="644352"/>
    <lineage>
        <taxon>Eukaryota</taxon>
        <taxon>Fungi</taxon>
        <taxon>Dikarya</taxon>
        <taxon>Ascomycota</taxon>
        <taxon>Pezizomycotina</taxon>
        <taxon>Sordariomycetes</taxon>
        <taxon>Sordariomycetidae</taxon>
        <taxon>Magnaporthales</taxon>
        <taxon>Magnaporthaceae</taxon>
        <taxon>Gaeumannomyces</taxon>
    </lineage>
</organism>
<dbReference type="VEuPathDB" id="FungiDB:GGTG_13921"/>
<keyword evidence="5" id="KW-1185">Reference proteome</keyword>
<dbReference type="EMBL" id="GL385474">
    <property type="protein sequence ID" value="EJT68503.1"/>
    <property type="molecule type" value="Genomic_DNA"/>
</dbReference>
<reference evidence="5" key="1">
    <citation type="submission" date="2010-07" db="EMBL/GenBank/DDBJ databases">
        <title>The genome sequence of Gaeumannomyces graminis var. tritici strain R3-111a-1.</title>
        <authorList>
            <consortium name="The Broad Institute Genome Sequencing Platform"/>
            <person name="Ma L.-J."/>
            <person name="Dead R."/>
            <person name="Young S."/>
            <person name="Zeng Q."/>
            <person name="Koehrsen M."/>
            <person name="Alvarado L."/>
            <person name="Berlin A."/>
            <person name="Chapman S.B."/>
            <person name="Chen Z."/>
            <person name="Freedman E."/>
            <person name="Gellesch M."/>
            <person name="Goldberg J."/>
            <person name="Griggs A."/>
            <person name="Gujja S."/>
            <person name="Heilman E.R."/>
            <person name="Heiman D."/>
            <person name="Hepburn T."/>
            <person name="Howarth C."/>
            <person name="Jen D."/>
            <person name="Larson L."/>
            <person name="Mehta T."/>
            <person name="Neiman D."/>
            <person name="Pearson M."/>
            <person name="Roberts A."/>
            <person name="Saif S."/>
            <person name="Shea T."/>
            <person name="Shenoy N."/>
            <person name="Sisk P."/>
            <person name="Stolte C."/>
            <person name="Sykes S."/>
            <person name="Walk T."/>
            <person name="White J."/>
            <person name="Yandava C."/>
            <person name="Haas B."/>
            <person name="Nusbaum C."/>
            <person name="Birren B."/>
        </authorList>
    </citation>
    <scope>NUCLEOTIDE SEQUENCE [LARGE SCALE GENOMIC DNA]</scope>
    <source>
        <strain evidence="5">R3-111a-1</strain>
    </source>
</reference>
<evidence type="ECO:0000256" key="1">
    <source>
        <dbReference type="SAM" id="Coils"/>
    </source>
</evidence>
<keyword evidence="1" id="KW-0175">Coiled coil</keyword>
<dbReference type="AlphaFoldDB" id="J3PK72"/>
<dbReference type="PANTHER" id="PTHR24148">
    <property type="entry name" value="ANKYRIN REPEAT DOMAIN-CONTAINING PROTEIN 39 HOMOLOG-RELATED"/>
    <property type="match status" value="1"/>
</dbReference>
<dbReference type="Proteomes" id="UP000006039">
    <property type="component" value="Unassembled WGS sequence"/>
</dbReference>
<dbReference type="InterPro" id="IPR052895">
    <property type="entry name" value="HetReg/Transcr_Mod"/>
</dbReference>
<dbReference type="HOGENOM" id="CLU_004184_7_5_1"/>